<evidence type="ECO:0000256" key="1">
    <source>
        <dbReference type="ARBA" id="ARBA00001614"/>
    </source>
</evidence>
<dbReference type="InterPro" id="IPR011013">
    <property type="entry name" value="Gal_mutarotase_sf_dom"/>
</dbReference>
<proteinExistence type="inferred from homology"/>
<comment type="cofactor">
    <cofactor evidence="2">
        <name>Ca(2+)</name>
        <dbReference type="ChEBI" id="CHEBI:29108"/>
    </cofactor>
</comment>
<feature type="binding site" evidence="17">
    <location>
        <begin position="85"/>
        <end position="86"/>
    </location>
    <ligand>
        <name>beta-D-galactose</name>
        <dbReference type="ChEBI" id="CHEBI:27667"/>
    </ligand>
</feature>
<evidence type="ECO:0000256" key="10">
    <source>
        <dbReference type="ARBA" id="ARBA00022553"/>
    </source>
</evidence>
<keyword evidence="12 14" id="KW-0413">Isomerase</keyword>
<evidence type="ECO:0000313" key="19">
    <source>
        <dbReference type="Proteomes" id="UP000198916"/>
    </source>
</evidence>
<dbReference type="InterPro" id="IPR018052">
    <property type="entry name" value="Ald1_epimerase_CS"/>
</dbReference>
<reference evidence="19" key="1">
    <citation type="submission" date="2016-10" db="EMBL/GenBank/DDBJ databases">
        <authorList>
            <person name="Varghese N."/>
            <person name="Submissions S."/>
        </authorList>
    </citation>
    <scope>NUCLEOTIDE SEQUENCE [LARGE SCALE GENOMIC DNA]</scope>
    <source>
        <strain evidence="19">Jip14</strain>
    </source>
</reference>
<comment type="subcellular location">
    <subcellularLocation>
        <location evidence="3">Cytoplasm</location>
    </subcellularLocation>
</comment>
<dbReference type="PANTHER" id="PTHR10091:SF0">
    <property type="entry name" value="GALACTOSE MUTAROTASE"/>
    <property type="match status" value="1"/>
</dbReference>
<keyword evidence="13 14" id="KW-0119">Carbohydrate metabolism</keyword>
<evidence type="ECO:0000256" key="5">
    <source>
        <dbReference type="ARBA" id="ARBA00006206"/>
    </source>
</evidence>
<evidence type="ECO:0000313" key="18">
    <source>
        <dbReference type="EMBL" id="SEK40474.1"/>
    </source>
</evidence>
<evidence type="ECO:0000256" key="12">
    <source>
        <dbReference type="ARBA" id="ARBA00023235"/>
    </source>
</evidence>
<keyword evidence="10" id="KW-0597">Phosphoprotein</keyword>
<keyword evidence="9" id="KW-0963">Cytoplasm</keyword>
<comment type="pathway">
    <text evidence="4 14">Carbohydrate metabolism; hexose metabolism.</text>
</comment>
<dbReference type="InterPro" id="IPR014718">
    <property type="entry name" value="GH-type_carb-bd"/>
</dbReference>
<dbReference type="NCBIfam" id="NF008277">
    <property type="entry name" value="PRK11055.1"/>
    <property type="match status" value="1"/>
</dbReference>
<evidence type="ECO:0000256" key="16">
    <source>
        <dbReference type="PIRSR" id="PIRSR005096-2"/>
    </source>
</evidence>
<comment type="similarity">
    <text evidence="5 14">Belongs to the aldose epimerase family.</text>
</comment>
<dbReference type="PANTHER" id="PTHR10091">
    <property type="entry name" value="ALDOSE-1-EPIMERASE"/>
    <property type="match status" value="1"/>
</dbReference>
<evidence type="ECO:0000256" key="17">
    <source>
        <dbReference type="PIRSR" id="PIRSR005096-3"/>
    </source>
</evidence>
<comment type="catalytic activity">
    <reaction evidence="1 14">
        <text>alpha-D-glucose = beta-D-glucose</text>
        <dbReference type="Rhea" id="RHEA:10264"/>
        <dbReference type="ChEBI" id="CHEBI:15903"/>
        <dbReference type="ChEBI" id="CHEBI:17925"/>
        <dbReference type="EC" id="5.1.3.3"/>
    </reaction>
</comment>
<accession>A0A1H7GR18</accession>
<evidence type="ECO:0000256" key="6">
    <source>
        <dbReference type="ARBA" id="ARBA00011245"/>
    </source>
</evidence>
<organism evidence="18 19">
    <name type="scientific">Parapedobacter koreensis</name>
    <dbReference type="NCBI Taxonomy" id="332977"/>
    <lineage>
        <taxon>Bacteria</taxon>
        <taxon>Pseudomonadati</taxon>
        <taxon>Bacteroidota</taxon>
        <taxon>Sphingobacteriia</taxon>
        <taxon>Sphingobacteriales</taxon>
        <taxon>Sphingobacteriaceae</taxon>
        <taxon>Parapedobacter</taxon>
    </lineage>
</organism>
<dbReference type="SUPFAM" id="SSF74650">
    <property type="entry name" value="Galactose mutarotase-like"/>
    <property type="match status" value="1"/>
</dbReference>
<feature type="binding site" evidence="17">
    <location>
        <begin position="182"/>
        <end position="184"/>
    </location>
    <ligand>
        <name>beta-D-galactose</name>
        <dbReference type="ChEBI" id="CHEBI:27667"/>
    </ligand>
</feature>
<dbReference type="EC" id="5.1.3.3" evidence="7 14"/>
<keyword evidence="11" id="KW-0106">Calcium</keyword>
<dbReference type="InterPro" id="IPR015443">
    <property type="entry name" value="Aldose_1-epimerase"/>
</dbReference>
<dbReference type="RefSeq" id="WP_090602854.1">
    <property type="nucleotide sequence ID" value="NZ_FNZR01000001.1"/>
</dbReference>
<dbReference type="EMBL" id="FNZR01000001">
    <property type="protein sequence ID" value="SEK40474.1"/>
    <property type="molecule type" value="Genomic_DNA"/>
</dbReference>
<gene>
    <name evidence="18" type="ORF">SAMN05421740_101773</name>
</gene>
<protein>
    <recommendedName>
        <fullName evidence="8 14">Aldose 1-epimerase</fullName>
        <ecNumber evidence="7 14">5.1.3.3</ecNumber>
    </recommendedName>
</protein>
<dbReference type="AlphaFoldDB" id="A0A1H7GR18"/>
<evidence type="ECO:0000256" key="15">
    <source>
        <dbReference type="PIRSR" id="PIRSR005096-1"/>
    </source>
</evidence>
<evidence type="ECO:0000256" key="3">
    <source>
        <dbReference type="ARBA" id="ARBA00004496"/>
    </source>
</evidence>
<dbReference type="UniPathway" id="UPA00242"/>
<comment type="subunit">
    <text evidence="6">Monomer.</text>
</comment>
<dbReference type="OrthoDB" id="9779408at2"/>
<dbReference type="GO" id="GO:0033499">
    <property type="term" value="P:galactose catabolic process via UDP-galactose, Leloir pathway"/>
    <property type="evidence" value="ECO:0007669"/>
    <property type="project" value="TreeGrafter"/>
</dbReference>
<evidence type="ECO:0000256" key="2">
    <source>
        <dbReference type="ARBA" id="ARBA00001913"/>
    </source>
</evidence>
<dbReference type="FunFam" id="2.70.98.10:FF:000003">
    <property type="entry name" value="Aldose 1-epimerase"/>
    <property type="match status" value="1"/>
</dbReference>
<evidence type="ECO:0000256" key="7">
    <source>
        <dbReference type="ARBA" id="ARBA00013185"/>
    </source>
</evidence>
<name>A0A1H7GR18_9SPHI</name>
<dbReference type="GO" id="GO:0006006">
    <property type="term" value="P:glucose metabolic process"/>
    <property type="evidence" value="ECO:0007669"/>
    <property type="project" value="TreeGrafter"/>
</dbReference>
<dbReference type="InterPro" id="IPR047215">
    <property type="entry name" value="Galactose_mutarotase-like"/>
</dbReference>
<feature type="active site" description="Proton acceptor" evidence="15">
    <location>
        <position position="321"/>
    </location>
</feature>
<dbReference type="GO" id="GO:0030246">
    <property type="term" value="F:carbohydrate binding"/>
    <property type="evidence" value="ECO:0007669"/>
    <property type="project" value="InterPro"/>
</dbReference>
<dbReference type="PROSITE" id="PS00545">
    <property type="entry name" value="ALDOSE_1_EPIMERASE"/>
    <property type="match status" value="1"/>
</dbReference>
<evidence type="ECO:0000256" key="8">
    <source>
        <dbReference type="ARBA" id="ARBA00014165"/>
    </source>
</evidence>
<dbReference type="PIRSF" id="PIRSF005096">
    <property type="entry name" value="GALM"/>
    <property type="match status" value="1"/>
</dbReference>
<dbReference type="GO" id="GO:0005737">
    <property type="term" value="C:cytoplasm"/>
    <property type="evidence" value="ECO:0007669"/>
    <property type="project" value="UniProtKB-SubCell"/>
</dbReference>
<evidence type="ECO:0000256" key="11">
    <source>
        <dbReference type="ARBA" id="ARBA00022837"/>
    </source>
</evidence>
<evidence type="ECO:0000256" key="13">
    <source>
        <dbReference type="ARBA" id="ARBA00023277"/>
    </source>
</evidence>
<evidence type="ECO:0000256" key="9">
    <source>
        <dbReference type="ARBA" id="ARBA00022490"/>
    </source>
</evidence>
<sequence>MNHYKLPEQRDFEHRIAGKNTHLITLENSRGVVVALSDFGARIVSLLVPDKYGTPTDVVLGFSHIQDYLTADEQYHGVTVGRFANRIANGRFTIDGETFYIEPNNGPNALHGGAAGFHKRVWDRRVVYKEKADFYYVAADGEEGFPGKLSVMVKYRLTDNNELVITYRAQTDKPTVINLTNHAYFNLNGEGNGDVLNHRLQIQATNYLPVDEFQIPAGVPAPVEDTPFDFRTPKLIGQDIRYADDQLAKGNGGYDHNYILDTEVLAKKLPVATAVSPTTGISLDVLTTEPGLQFYTGNFLSGKDVGKRGQPYGKHGAFCLETQHFPDSPNQPDFPTTLLMPGEVFQSETIYRFSIVK</sequence>
<feature type="binding site" evidence="16">
    <location>
        <position position="255"/>
    </location>
    <ligand>
        <name>beta-D-galactose</name>
        <dbReference type="ChEBI" id="CHEBI:27667"/>
    </ligand>
</feature>
<dbReference type="InterPro" id="IPR008183">
    <property type="entry name" value="Aldose_1/G6P_1-epimerase"/>
</dbReference>
<dbReference type="GO" id="GO:0004034">
    <property type="term" value="F:aldose 1-epimerase activity"/>
    <property type="evidence" value="ECO:0007669"/>
    <property type="project" value="UniProtKB-EC"/>
</dbReference>
<dbReference type="Proteomes" id="UP000198916">
    <property type="component" value="Unassembled WGS sequence"/>
</dbReference>
<evidence type="ECO:0000256" key="4">
    <source>
        <dbReference type="ARBA" id="ARBA00005028"/>
    </source>
</evidence>
<dbReference type="Pfam" id="PF01263">
    <property type="entry name" value="Aldose_epim"/>
    <property type="match status" value="1"/>
</dbReference>
<dbReference type="Gene3D" id="2.70.98.10">
    <property type="match status" value="1"/>
</dbReference>
<feature type="active site" description="Proton donor" evidence="15">
    <location>
        <position position="182"/>
    </location>
</feature>
<keyword evidence="19" id="KW-1185">Reference proteome</keyword>
<dbReference type="STRING" id="332977.SAMN05421740_101773"/>
<dbReference type="CDD" id="cd09019">
    <property type="entry name" value="galactose_mutarotase_like"/>
    <property type="match status" value="1"/>
</dbReference>
<evidence type="ECO:0000256" key="14">
    <source>
        <dbReference type="PIRNR" id="PIRNR005096"/>
    </source>
</evidence>